<accession>A0A392W8F0</accession>
<evidence type="ECO:0000313" key="1">
    <source>
        <dbReference type="EMBL" id="MCI95411.1"/>
    </source>
</evidence>
<organism evidence="1 2">
    <name type="scientific">Trifolium medium</name>
    <dbReference type="NCBI Taxonomy" id="97028"/>
    <lineage>
        <taxon>Eukaryota</taxon>
        <taxon>Viridiplantae</taxon>
        <taxon>Streptophyta</taxon>
        <taxon>Embryophyta</taxon>
        <taxon>Tracheophyta</taxon>
        <taxon>Spermatophyta</taxon>
        <taxon>Magnoliopsida</taxon>
        <taxon>eudicotyledons</taxon>
        <taxon>Gunneridae</taxon>
        <taxon>Pentapetalae</taxon>
        <taxon>rosids</taxon>
        <taxon>fabids</taxon>
        <taxon>Fabales</taxon>
        <taxon>Fabaceae</taxon>
        <taxon>Papilionoideae</taxon>
        <taxon>50 kb inversion clade</taxon>
        <taxon>NPAAA clade</taxon>
        <taxon>Hologalegina</taxon>
        <taxon>IRL clade</taxon>
        <taxon>Trifolieae</taxon>
        <taxon>Trifolium</taxon>
    </lineage>
</organism>
<sequence length="52" mass="5742">KKDLGDLKVGHAEERKSFEEEFGKLKSAMAPAEGEPESARGLTTRAELVERI</sequence>
<comment type="caution">
    <text evidence="1">The sequence shown here is derived from an EMBL/GenBank/DDBJ whole genome shotgun (WGS) entry which is preliminary data.</text>
</comment>
<protein>
    <submittedName>
        <fullName evidence="1">Uncharacterized protein</fullName>
    </submittedName>
</protein>
<feature type="non-terminal residue" evidence="1">
    <location>
        <position position="1"/>
    </location>
</feature>
<keyword evidence="2" id="KW-1185">Reference proteome</keyword>
<dbReference type="AlphaFoldDB" id="A0A392W8F0"/>
<reference evidence="1 2" key="1">
    <citation type="journal article" date="2018" name="Front. Plant Sci.">
        <title>Red Clover (Trifolium pratense) and Zigzag Clover (T. medium) - A Picture of Genomic Similarities and Differences.</title>
        <authorList>
            <person name="Dluhosova J."/>
            <person name="Istvanek J."/>
            <person name="Nedelnik J."/>
            <person name="Repkova J."/>
        </authorList>
    </citation>
    <scope>NUCLEOTIDE SEQUENCE [LARGE SCALE GENOMIC DNA]</scope>
    <source>
        <strain evidence="2">cv. 10/8</strain>
        <tissue evidence="1">Leaf</tissue>
    </source>
</reference>
<evidence type="ECO:0000313" key="2">
    <source>
        <dbReference type="Proteomes" id="UP000265520"/>
    </source>
</evidence>
<proteinExistence type="predicted"/>
<name>A0A392W8F0_9FABA</name>
<dbReference type="Proteomes" id="UP000265520">
    <property type="component" value="Unassembled WGS sequence"/>
</dbReference>
<dbReference type="EMBL" id="LXQA011386025">
    <property type="protein sequence ID" value="MCI95411.1"/>
    <property type="molecule type" value="Genomic_DNA"/>
</dbReference>